<evidence type="ECO:0000313" key="1">
    <source>
        <dbReference type="EMBL" id="EEQ35206.1"/>
    </source>
</evidence>
<name>C5FZA3_ARTOC</name>
<dbReference type="EMBL" id="DS995708">
    <property type="protein sequence ID" value="EEQ35206.1"/>
    <property type="molecule type" value="Genomic_DNA"/>
</dbReference>
<accession>C5FZA3</accession>
<gene>
    <name evidence="1" type="ORF">MCYG_08025</name>
</gene>
<dbReference type="RefSeq" id="XP_002842942.1">
    <property type="nucleotide sequence ID" value="XM_002842896.1"/>
</dbReference>
<sequence>MAKKKSAKYGYYKQAAGQTTEAFRAGQDQLLGPTSSLSPEEWLKYNFRVYSVAKEYGISDLEVDAKTHIESCYRSVPLTTLLELTKGQMDLFKYDKLWICKNMAIALDKAYQDDRLIFSNEEFLSHIGNSPEFDRLMIQAMGQNYMANTGDTGDNDSYADGWAALGA</sequence>
<reference evidence="2" key="1">
    <citation type="journal article" date="2012" name="MBio">
        <title>Comparative genome analysis of Trichophyton rubrum and related dermatophytes reveals candidate genes involved in infection.</title>
        <authorList>
            <person name="Martinez D.A."/>
            <person name="Oliver B.G."/>
            <person name="Graeser Y."/>
            <person name="Goldberg J.M."/>
            <person name="Li W."/>
            <person name="Martinez-Rossi N.M."/>
            <person name="Monod M."/>
            <person name="Shelest E."/>
            <person name="Barton R.C."/>
            <person name="Birch E."/>
            <person name="Brakhage A.A."/>
            <person name="Chen Z."/>
            <person name="Gurr S.J."/>
            <person name="Heiman D."/>
            <person name="Heitman J."/>
            <person name="Kosti I."/>
            <person name="Rossi A."/>
            <person name="Saif S."/>
            <person name="Samalova M."/>
            <person name="Saunders C.W."/>
            <person name="Shea T."/>
            <person name="Summerbell R.C."/>
            <person name="Xu J."/>
            <person name="Young S."/>
            <person name="Zeng Q."/>
            <person name="Birren B.W."/>
            <person name="Cuomo C.A."/>
            <person name="White T.C."/>
        </authorList>
    </citation>
    <scope>NUCLEOTIDE SEQUENCE [LARGE SCALE GENOMIC DNA]</scope>
    <source>
        <strain evidence="2">ATCC MYA-4605 / CBS 113480</strain>
    </source>
</reference>
<protein>
    <submittedName>
        <fullName evidence="1">Uncharacterized protein</fullName>
    </submittedName>
</protein>
<proteinExistence type="predicted"/>
<evidence type="ECO:0000313" key="2">
    <source>
        <dbReference type="Proteomes" id="UP000002035"/>
    </source>
</evidence>
<dbReference type="STRING" id="554155.C5FZA3"/>
<dbReference type="Proteomes" id="UP000002035">
    <property type="component" value="Unassembled WGS sequence"/>
</dbReference>
<organism evidence="1 2">
    <name type="scientific">Arthroderma otae (strain ATCC MYA-4605 / CBS 113480)</name>
    <name type="common">Microsporum canis</name>
    <dbReference type="NCBI Taxonomy" id="554155"/>
    <lineage>
        <taxon>Eukaryota</taxon>
        <taxon>Fungi</taxon>
        <taxon>Dikarya</taxon>
        <taxon>Ascomycota</taxon>
        <taxon>Pezizomycotina</taxon>
        <taxon>Eurotiomycetes</taxon>
        <taxon>Eurotiomycetidae</taxon>
        <taxon>Onygenales</taxon>
        <taxon>Arthrodermataceae</taxon>
        <taxon>Microsporum</taxon>
    </lineage>
</organism>
<dbReference type="AlphaFoldDB" id="C5FZA3"/>
<dbReference type="VEuPathDB" id="FungiDB:MCYG_08025"/>
<dbReference type="OrthoDB" id="4172513at2759"/>
<dbReference type="HOGENOM" id="CLU_1594143_0_0_1"/>
<dbReference type="GeneID" id="9227801"/>
<keyword evidence="2" id="KW-1185">Reference proteome</keyword>